<dbReference type="KEGG" id="fpn:ABE65_011115"/>
<dbReference type="Gene3D" id="3.40.50.720">
    <property type="entry name" value="NAD(P)-binding Rossmann-like Domain"/>
    <property type="match status" value="1"/>
</dbReference>
<dbReference type="Pfam" id="PF02624">
    <property type="entry name" value="YcaO"/>
    <property type="match status" value="1"/>
</dbReference>
<dbReference type="NCBIfam" id="TIGR03604">
    <property type="entry name" value="TOMM_cyclo_SagD"/>
    <property type="match status" value="1"/>
</dbReference>
<dbReference type="InterPro" id="IPR003776">
    <property type="entry name" value="YcaO-like_dom"/>
</dbReference>
<dbReference type="PANTHER" id="PTHR37809">
    <property type="entry name" value="RIBOSOMAL PROTEIN S12 METHYLTHIOTRANSFERASE ACCESSORY FACTOR YCAO"/>
    <property type="match status" value="1"/>
</dbReference>
<dbReference type="Gene3D" id="3.30.160.660">
    <property type="match status" value="1"/>
</dbReference>
<evidence type="ECO:0000313" key="2">
    <source>
        <dbReference type="EMBL" id="ANC77322.1"/>
    </source>
</evidence>
<organism evidence="2 3">
    <name type="scientific">Fictibacillus phosphorivorans</name>
    <dbReference type="NCBI Taxonomy" id="1221500"/>
    <lineage>
        <taxon>Bacteria</taxon>
        <taxon>Bacillati</taxon>
        <taxon>Bacillota</taxon>
        <taxon>Bacilli</taxon>
        <taxon>Bacillales</taxon>
        <taxon>Fictibacillaceae</taxon>
        <taxon>Fictibacillus</taxon>
    </lineage>
</organism>
<dbReference type="STRING" id="1221500.ABE65_011115"/>
<dbReference type="AlphaFoldDB" id="A0A160INZ2"/>
<dbReference type="InterPro" id="IPR027624">
    <property type="entry name" value="TOMM_cyclo_SagD"/>
</dbReference>
<dbReference type="PANTHER" id="PTHR37809:SF1">
    <property type="entry name" value="RIBOSOMAL PROTEIN S12 METHYLTHIOTRANSFERASE ACCESSORY FACTOR YCAO"/>
    <property type="match status" value="1"/>
</dbReference>
<gene>
    <name evidence="2" type="ORF">ABE65_011115</name>
</gene>
<dbReference type="Gene3D" id="3.30.1330.230">
    <property type="match status" value="1"/>
</dbReference>
<dbReference type="PROSITE" id="PS51664">
    <property type="entry name" value="YCAO"/>
    <property type="match status" value="1"/>
</dbReference>
<dbReference type="InterPro" id="IPR022291">
    <property type="entry name" value="Bacteriocin_synth_cyclodeHase"/>
</dbReference>
<reference evidence="2 3" key="1">
    <citation type="submission" date="2016-04" db="EMBL/GenBank/DDBJ databases">
        <title>Complete genome sequence of Fictibacillus phosphorivorans G25-29, a strain toxic to nematodes.</title>
        <authorList>
            <person name="Zheng Z."/>
        </authorList>
    </citation>
    <scope>NUCLEOTIDE SEQUENCE [LARGE SCALE GENOMIC DNA]</scope>
    <source>
        <strain evidence="2 3">G25-29</strain>
    </source>
</reference>
<evidence type="ECO:0000259" key="1">
    <source>
        <dbReference type="PROSITE" id="PS51664"/>
    </source>
</evidence>
<proteinExistence type="predicted"/>
<sequence length="646" mass="74082">MTQKIIMIGNGSLANDVYQQIHATYHISRFKKVEDAEINHEKLALVLHDSWNPAQHMKAEKLFRNSNIPWLRGFVYFGEAHVGPLVHPNQPGCSQCADLRYFMTGQDRREHFHMKDYQSSKEDLPRDVWATNLAFNHTAALICDEVRRFMHDGTQHTQEHVYLMNLQTFKLTKHFFLPDPYCETCGDIPLDTDDHAKIALQSSPKISRDAYRCRSIDELQNVLSRDYLDTRTGLLNFKRYDLISPFADTVVNLPLLTGNELNAGRTHSYLHSEQAGILEGLERYCGYAPRGKRTIVYEPYNKVKNVAMNPLSIGTHSQKQYSQPHYPFQPFDPDRPIHWVWGYSLSEDRPTLVPETFAYYSMGGGEGFVYETSNGCAVGGSLEEAVLYGIFEIVERDAFLMTWYGELPIPRLDMKSIDDSELQLMVQRILHVTGFEIQLFNATTENGIPSIWAMAKNTKNDGLNLLCAAGAHLDPLRAAKGAVQELSGMLLNMEESFVKDRKKYEKMYRDSSLVRHMEDHSMVYGLKDAEKRLYFLLDKRKVRDFEEEFKPVRQTSDLLEDLKSVLDTFKKLNLEVIVVDQTGPELQRNGLHCVKVIIPGMLPMTFGHHLTRLQGLDRVLTVPMTLGYVKQPLSPEELNPHPHPFP</sequence>
<dbReference type="Proteomes" id="UP000076623">
    <property type="component" value="Chromosome"/>
</dbReference>
<dbReference type="NCBIfam" id="TIGR03882">
    <property type="entry name" value="cyclo_dehyd_2"/>
    <property type="match status" value="1"/>
</dbReference>
<accession>A0A160INZ2</accession>
<keyword evidence="3" id="KW-1185">Reference proteome</keyword>
<name>A0A160INZ2_9BACL</name>
<dbReference type="RefSeq" id="WP_066394777.1">
    <property type="nucleotide sequence ID" value="NZ_CP015378.1"/>
</dbReference>
<evidence type="ECO:0000313" key="3">
    <source>
        <dbReference type="Proteomes" id="UP000076623"/>
    </source>
</evidence>
<feature type="domain" description="YcaO" evidence="1">
    <location>
        <begin position="264"/>
        <end position="646"/>
    </location>
</feature>
<protein>
    <submittedName>
        <fullName evidence="2">Bacteriocin biosynthesis protein SagD</fullName>
    </submittedName>
</protein>
<dbReference type="Gene3D" id="3.30.40.250">
    <property type="match status" value="1"/>
</dbReference>
<dbReference type="EMBL" id="CP015378">
    <property type="protein sequence ID" value="ANC77322.1"/>
    <property type="molecule type" value="Genomic_DNA"/>
</dbReference>